<dbReference type="InterPro" id="IPR005804">
    <property type="entry name" value="FA_desaturase_dom"/>
</dbReference>
<protein>
    <recommendedName>
        <fullName evidence="5">Cytochrome b5 heme-binding domain-containing protein</fullName>
    </recommendedName>
</protein>
<keyword evidence="1 4" id="KW-0349">Heme</keyword>
<dbReference type="Proteomes" id="UP000318571">
    <property type="component" value="Chromosome 1"/>
</dbReference>
<reference evidence="6 7" key="1">
    <citation type="journal article" date="2018" name="Nat. Ecol. Evol.">
        <title>Genomic signatures of mitonuclear coevolution across populations of Tigriopus californicus.</title>
        <authorList>
            <person name="Barreto F.S."/>
            <person name="Watson E.T."/>
            <person name="Lima T.G."/>
            <person name="Willett C.S."/>
            <person name="Edmands S."/>
            <person name="Li W."/>
            <person name="Burton R.S."/>
        </authorList>
    </citation>
    <scope>NUCLEOTIDE SEQUENCE [LARGE SCALE GENOMIC DNA]</scope>
    <source>
        <strain evidence="6 7">San Diego</strain>
    </source>
</reference>
<feature type="domain" description="Cytochrome b5 heme-binding" evidence="5">
    <location>
        <begin position="32"/>
        <end position="104"/>
    </location>
</feature>
<dbReference type="PANTHER" id="PTHR16740:SF1">
    <property type="entry name" value="CYTOCHROME B5-RELATED PROTEIN-RELATED"/>
    <property type="match status" value="1"/>
</dbReference>
<dbReference type="GO" id="GO:0046872">
    <property type="term" value="F:metal ion binding"/>
    <property type="evidence" value="ECO:0007669"/>
    <property type="project" value="UniProtKB-UniRule"/>
</dbReference>
<feature type="transmembrane region" description="Helical" evidence="4">
    <location>
        <begin position="142"/>
        <end position="161"/>
    </location>
</feature>
<dbReference type="SMART" id="SM01117">
    <property type="entry name" value="Cyt-b5"/>
    <property type="match status" value="1"/>
</dbReference>
<evidence type="ECO:0000259" key="5">
    <source>
        <dbReference type="PROSITE" id="PS50255"/>
    </source>
</evidence>
<evidence type="ECO:0000313" key="6">
    <source>
        <dbReference type="EMBL" id="TRY68651.1"/>
    </source>
</evidence>
<name>A0A553NT89_TIGCA</name>
<dbReference type="GO" id="GO:0020037">
    <property type="term" value="F:heme binding"/>
    <property type="evidence" value="ECO:0007669"/>
    <property type="project" value="UniProtKB-UniRule"/>
</dbReference>
<dbReference type="OrthoDB" id="260519at2759"/>
<dbReference type="InterPro" id="IPR018506">
    <property type="entry name" value="Cyt_B5_heme-BS"/>
</dbReference>
<dbReference type="PANTHER" id="PTHR16740">
    <property type="entry name" value="CYTOCHROME B5-RELATED PROTEIN-RELATED"/>
    <property type="match status" value="1"/>
</dbReference>
<dbReference type="PROSITE" id="PS00191">
    <property type="entry name" value="CYTOCHROME_B5_1"/>
    <property type="match status" value="1"/>
</dbReference>
<dbReference type="PROSITE" id="PS50255">
    <property type="entry name" value="CYTOCHROME_B5_2"/>
    <property type="match status" value="1"/>
</dbReference>
<comment type="caution">
    <text evidence="6">The sequence shown here is derived from an EMBL/GenBank/DDBJ whole genome shotgun (WGS) entry which is preliminary data.</text>
</comment>
<dbReference type="OMA" id="LMNFAAW"/>
<sequence length="440" mass="50608">MAPKASALVEGTLTSEALQEIAQVAHVDQWIEFKKKYDDIGDSRLWRIHNDLYDLSDFIDKHPGGSMWIAETRGTDITEAFEVAHVFGDNFGKILTKYHVRSVENSPRKSPFTFKSDGFYQTLKRRVQKILKEVGTGPSHQMLLIQDGLFFSYVTLLLLTAWLGGPWILVVATGLILGMTCSCAHNFFHQRDNYRMYLGDLSASHSRDWRISHMLCHHLFTNSAIDVESSVFLPFINWFVVPDKTWTQLHLFPMLYPLMYLLTFPVNLVQRPFFVLKGETPFRLEYVLPYVPLLVFLSFGLSLVSTILVWFTMHGIAGFWIVFTSLIGTHHHPSVFHDGDYLPKDLDWGISQIDTTRDVNKSGNLFLIATSFGDHLLHHLFPTVDHSKLDYLIPALNETLTEFAIEYPVANQWNMVLGMHSQMTRTKPNTHMERRQMRIG</sequence>
<feature type="transmembrane region" description="Helical" evidence="4">
    <location>
        <begin position="251"/>
        <end position="270"/>
    </location>
</feature>
<evidence type="ECO:0000256" key="4">
    <source>
        <dbReference type="RuleBase" id="RU362121"/>
    </source>
</evidence>
<dbReference type="AlphaFoldDB" id="A0A553NT89"/>
<organism evidence="6 7">
    <name type="scientific">Tigriopus californicus</name>
    <name type="common">Marine copepod</name>
    <dbReference type="NCBI Taxonomy" id="6832"/>
    <lineage>
        <taxon>Eukaryota</taxon>
        <taxon>Metazoa</taxon>
        <taxon>Ecdysozoa</taxon>
        <taxon>Arthropoda</taxon>
        <taxon>Crustacea</taxon>
        <taxon>Multicrustacea</taxon>
        <taxon>Hexanauplia</taxon>
        <taxon>Copepoda</taxon>
        <taxon>Harpacticoida</taxon>
        <taxon>Harpacticidae</taxon>
        <taxon>Tigriopus</taxon>
    </lineage>
</organism>
<comment type="similarity">
    <text evidence="4">Belongs to the cytochrome b5 family.</text>
</comment>
<evidence type="ECO:0000256" key="1">
    <source>
        <dbReference type="ARBA" id="ARBA00022617"/>
    </source>
</evidence>
<dbReference type="InterPro" id="IPR001199">
    <property type="entry name" value="Cyt_B5-like_heme/steroid-bd"/>
</dbReference>
<dbReference type="STRING" id="6832.A0A553NT89"/>
<dbReference type="EMBL" id="VCGU01000010">
    <property type="protein sequence ID" value="TRY68651.1"/>
    <property type="molecule type" value="Genomic_DNA"/>
</dbReference>
<keyword evidence="4" id="KW-0472">Membrane</keyword>
<dbReference type="InterPro" id="IPR036400">
    <property type="entry name" value="Cyt_B5-like_heme/steroid_sf"/>
</dbReference>
<evidence type="ECO:0000256" key="3">
    <source>
        <dbReference type="ARBA" id="ARBA00023004"/>
    </source>
</evidence>
<evidence type="ECO:0000313" key="7">
    <source>
        <dbReference type="Proteomes" id="UP000318571"/>
    </source>
</evidence>
<feature type="transmembrane region" description="Helical" evidence="4">
    <location>
        <begin position="290"/>
        <end position="311"/>
    </location>
</feature>
<accession>A0A553NT89</accession>
<keyword evidence="4" id="KW-1133">Transmembrane helix</keyword>
<dbReference type="Pfam" id="PF00173">
    <property type="entry name" value="Cyt-b5"/>
    <property type="match status" value="1"/>
</dbReference>
<keyword evidence="7" id="KW-1185">Reference proteome</keyword>
<keyword evidence="3 4" id="KW-0408">Iron</keyword>
<proteinExistence type="inferred from homology"/>
<keyword evidence="4" id="KW-0812">Transmembrane</keyword>
<dbReference type="Gene3D" id="3.10.120.10">
    <property type="entry name" value="Cytochrome b5-like heme/steroid binding domain"/>
    <property type="match status" value="1"/>
</dbReference>
<gene>
    <name evidence="6" type="ORF">TCAL_02479</name>
</gene>
<dbReference type="Pfam" id="PF00487">
    <property type="entry name" value="FA_desaturase"/>
    <property type="match status" value="1"/>
</dbReference>
<dbReference type="GO" id="GO:0006629">
    <property type="term" value="P:lipid metabolic process"/>
    <property type="evidence" value="ECO:0007669"/>
    <property type="project" value="InterPro"/>
</dbReference>
<evidence type="ECO:0000256" key="2">
    <source>
        <dbReference type="ARBA" id="ARBA00022723"/>
    </source>
</evidence>
<dbReference type="InterPro" id="IPR053100">
    <property type="entry name" value="Cytochrome_b5-related"/>
</dbReference>
<dbReference type="SUPFAM" id="SSF55856">
    <property type="entry name" value="Cytochrome b5-like heme/steroid binding domain"/>
    <property type="match status" value="1"/>
</dbReference>
<comment type="caution">
    <text evidence="4">Lacks conserved residue(s) required for the propagation of feature annotation.</text>
</comment>
<keyword evidence="2 4" id="KW-0479">Metal-binding</keyword>